<dbReference type="PRINTS" id="PR00135">
    <property type="entry name" value="LYZLACT"/>
</dbReference>
<evidence type="ECO:0000256" key="6">
    <source>
        <dbReference type="ARBA" id="ARBA00022801"/>
    </source>
</evidence>
<evidence type="ECO:0000256" key="7">
    <source>
        <dbReference type="ARBA" id="ARBA00023157"/>
    </source>
</evidence>
<evidence type="ECO:0000313" key="11">
    <source>
        <dbReference type="Proteomes" id="UP001497482"/>
    </source>
</evidence>
<dbReference type="FunFam" id="1.10.530.10:FF:000001">
    <property type="entry name" value="Lysozyme C"/>
    <property type="match status" value="1"/>
</dbReference>
<protein>
    <recommendedName>
        <fullName evidence="3">lysozyme</fullName>
        <ecNumber evidence="3">3.2.1.17</ecNumber>
    </recommendedName>
</protein>
<keyword evidence="7" id="KW-1015">Disulfide bond</keyword>
<dbReference type="EMBL" id="OZ035825">
    <property type="protein sequence ID" value="CAL1602330.1"/>
    <property type="molecule type" value="Genomic_DNA"/>
</dbReference>
<evidence type="ECO:0000256" key="3">
    <source>
        <dbReference type="ARBA" id="ARBA00012732"/>
    </source>
</evidence>
<proteinExistence type="inferred from homology"/>
<evidence type="ECO:0000256" key="8">
    <source>
        <dbReference type="ARBA" id="ARBA00023295"/>
    </source>
</evidence>
<keyword evidence="8" id="KW-0326">Glycosidase</keyword>
<evidence type="ECO:0000313" key="10">
    <source>
        <dbReference type="EMBL" id="CAL1602330.1"/>
    </source>
</evidence>
<name>A0AAV2LJ12_KNICA</name>
<keyword evidence="6" id="KW-0378">Hydrolase</keyword>
<dbReference type="EC" id="3.2.1.17" evidence="3"/>
<dbReference type="PROSITE" id="PS51348">
    <property type="entry name" value="GLYCOSYL_HYDROL_F22_2"/>
    <property type="match status" value="1"/>
</dbReference>
<gene>
    <name evidence="10" type="ORF">KC01_LOCUS30117</name>
</gene>
<dbReference type="GO" id="GO:0050829">
    <property type="term" value="P:defense response to Gram-negative bacterium"/>
    <property type="evidence" value="ECO:0007669"/>
    <property type="project" value="TreeGrafter"/>
</dbReference>
<keyword evidence="5" id="KW-0081">Bacteriolytic enzyme</keyword>
<evidence type="ECO:0000256" key="5">
    <source>
        <dbReference type="ARBA" id="ARBA00022638"/>
    </source>
</evidence>
<evidence type="ECO:0000256" key="2">
    <source>
        <dbReference type="ARBA" id="ARBA00010859"/>
    </source>
</evidence>
<dbReference type="AlphaFoldDB" id="A0AAV2LJ12"/>
<evidence type="ECO:0000256" key="1">
    <source>
        <dbReference type="ARBA" id="ARBA00000632"/>
    </source>
</evidence>
<dbReference type="PANTHER" id="PTHR11407:SF28">
    <property type="entry name" value="LYSOZYME C"/>
    <property type="match status" value="1"/>
</dbReference>
<dbReference type="InterPro" id="IPR001916">
    <property type="entry name" value="Glyco_hydro_22"/>
</dbReference>
<keyword evidence="11" id="KW-1185">Reference proteome</keyword>
<reference evidence="10 11" key="1">
    <citation type="submission" date="2024-04" db="EMBL/GenBank/DDBJ databases">
        <authorList>
            <person name="Waldvogel A.-M."/>
            <person name="Schoenle A."/>
        </authorList>
    </citation>
    <scope>NUCLEOTIDE SEQUENCE [LARGE SCALE GENOMIC DNA]</scope>
</reference>
<sequence length="110" mass="12068">MATAKPGVSLADWVCLIENESGYNPRATNKNKDGSTDYGLFQINSKYWCFDGGVSRANGCNIDCQELFQLGEAVSCAKRVVQDPNGIRAWVGWVKNCDRDLSHFLDGCGV</sequence>
<dbReference type="GO" id="GO:0003796">
    <property type="term" value="F:lysozyme activity"/>
    <property type="evidence" value="ECO:0007669"/>
    <property type="project" value="UniProtKB-EC"/>
</dbReference>
<dbReference type="InterPro" id="IPR023346">
    <property type="entry name" value="Lysozyme-like_dom_sf"/>
</dbReference>
<keyword evidence="4" id="KW-0929">Antimicrobial</keyword>
<dbReference type="SUPFAM" id="SSF53955">
    <property type="entry name" value="Lysozyme-like"/>
    <property type="match status" value="1"/>
</dbReference>
<comment type="similarity">
    <text evidence="2 9">Belongs to the glycosyl hydrolase 22 family.</text>
</comment>
<accession>A0AAV2LJ12</accession>
<dbReference type="SMART" id="SM00263">
    <property type="entry name" value="LYZ1"/>
    <property type="match status" value="1"/>
</dbReference>
<dbReference type="GO" id="GO:0031640">
    <property type="term" value="P:killing of cells of another organism"/>
    <property type="evidence" value="ECO:0007669"/>
    <property type="project" value="UniProtKB-KW"/>
</dbReference>
<evidence type="ECO:0000256" key="4">
    <source>
        <dbReference type="ARBA" id="ARBA00022529"/>
    </source>
</evidence>
<dbReference type="PANTHER" id="PTHR11407">
    <property type="entry name" value="LYSOZYME C"/>
    <property type="match status" value="1"/>
</dbReference>
<comment type="catalytic activity">
    <reaction evidence="1">
        <text>Hydrolysis of (1-&gt;4)-beta-linkages between N-acetylmuramic acid and N-acetyl-D-glucosamine residues in a peptidoglycan and between N-acetyl-D-glucosamine residues in chitodextrins.</text>
        <dbReference type="EC" id="3.2.1.17"/>
    </reaction>
</comment>
<organism evidence="10 11">
    <name type="scientific">Knipowitschia caucasica</name>
    <name type="common">Caucasian dwarf goby</name>
    <name type="synonym">Pomatoschistus caucasicus</name>
    <dbReference type="NCBI Taxonomy" id="637954"/>
    <lineage>
        <taxon>Eukaryota</taxon>
        <taxon>Metazoa</taxon>
        <taxon>Chordata</taxon>
        <taxon>Craniata</taxon>
        <taxon>Vertebrata</taxon>
        <taxon>Euteleostomi</taxon>
        <taxon>Actinopterygii</taxon>
        <taxon>Neopterygii</taxon>
        <taxon>Teleostei</taxon>
        <taxon>Neoteleostei</taxon>
        <taxon>Acanthomorphata</taxon>
        <taxon>Gobiaria</taxon>
        <taxon>Gobiiformes</taxon>
        <taxon>Gobioidei</taxon>
        <taxon>Gobiidae</taxon>
        <taxon>Gobiinae</taxon>
        <taxon>Knipowitschia</taxon>
    </lineage>
</organism>
<dbReference type="Gene3D" id="1.10.530.10">
    <property type="match status" value="1"/>
</dbReference>
<evidence type="ECO:0000256" key="9">
    <source>
        <dbReference type="RuleBase" id="RU004440"/>
    </source>
</evidence>
<dbReference type="Pfam" id="PF00062">
    <property type="entry name" value="Lys"/>
    <property type="match status" value="1"/>
</dbReference>
<dbReference type="GO" id="GO:0050830">
    <property type="term" value="P:defense response to Gram-positive bacterium"/>
    <property type="evidence" value="ECO:0007669"/>
    <property type="project" value="TreeGrafter"/>
</dbReference>
<dbReference type="Proteomes" id="UP001497482">
    <property type="component" value="Chromosome 3"/>
</dbReference>